<dbReference type="InterPro" id="IPR018448">
    <property type="entry name" value="TatB"/>
</dbReference>
<accession>A0A450TIQ3</accession>
<evidence type="ECO:0000256" key="5">
    <source>
        <dbReference type="ARBA" id="ARBA00022927"/>
    </source>
</evidence>
<dbReference type="HAMAP" id="MF_00237">
    <property type="entry name" value="TatB"/>
    <property type="match status" value="1"/>
</dbReference>
<keyword evidence="2 9" id="KW-0813">Transport</keyword>
<comment type="similarity">
    <text evidence="9">Belongs to the TatB family.</text>
</comment>
<sequence length="153" mass="16877">MFDIGFWELTIIAIIALLVIGPDRLPAFARTAGLWLRKARQFLSGIKNDIDRELRTEELKRIMKSQEISEIHEIIEETQTTVTDTAKQLSSMDALTDEAKPSSNASGDESVSANTENSLSSRAPGSTPTMADSAFRDDIDTPTTYDGKESTNH</sequence>
<dbReference type="Gene3D" id="1.20.5.3310">
    <property type="match status" value="1"/>
</dbReference>
<evidence type="ECO:0000256" key="6">
    <source>
        <dbReference type="ARBA" id="ARBA00022989"/>
    </source>
</evidence>
<comment type="subunit">
    <text evidence="9">The Tat system comprises two distinct complexes: a TatABC complex, containing multiple copies of TatA, TatB and TatC subunits, and a separate TatA complex, containing only TatA subunits. Substrates initially bind to the TatABC complex, which probably triggers association of the separate TatA complex to form the active translocon.</text>
</comment>
<keyword evidence="6 9" id="KW-1133">Transmembrane helix</keyword>
<protein>
    <recommendedName>
        <fullName evidence="9">Sec-independent protein translocase protein TatB</fullName>
    </recommendedName>
</protein>
<gene>
    <name evidence="9" type="primary">tatB</name>
    <name evidence="11" type="ORF">BECKFW1821C_GA0114237_101131</name>
</gene>
<dbReference type="PANTHER" id="PTHR33162:SF1">
    <property type="entry name" value="SEC-INDEPENDENT PROTEIN TRANSLOCASE PROTEIN TATA, CHLOROPLASTIC"/>
    <property type="match status" value="1"/>
</dbReference>
<feature type="region of interest" description="Disordered" evidence="10">
    <location>
        <begin position="79"/>
        <end position="153"/>
    </location>
</feature>
<dbReference type="GO" id="GO:0008320">
    <property type="term" value="F:protein transmembrane transporter activity"/>
    <property type="evidence" value="ECO:0007669"/>
    <property type="project" value="UniProtKB-UniRule"/>
</dbReference>
<evidence type="ECO:0000256" key="4">
    <source>
        <dbReference type="ARBA" id="ARBA00022692"/>
    </source>
</evidence>
<keyword evidence="3 9" id="KW-1003">Cell membrane</keyword>
<dbReference type="Pfam" id="PF02416">
    <property type="entry name" value="TatA_B_E"/>
    <property type="match status" value="1"/>
</dbReference>
<dbReference type="GO" id="GO:0033281">
    <property type="term" value="C:TAT protein transport complex"/>
    <property type="evidence" value="ECO:0007669"/>
    <property type="project" value="UniProtKB-UniRule"/>
</dbReference>
<proteinExistence type="inferred from homology"/>
<dbReference type="PRINTS" id="PR01506">
    <property type="entry name" value="TATBPROTEIN"/>
</dbReference>
<dbReference type="InterPro" id="IPR003369">
    <property type="entry name" value="TatA/B/E"/>
</dbReference>
<evidence type="ECO:0000256" key="7">
    <source>
        <dbReference type="ARBA" id="ARBA00023010"/>
    </source>
</evidence>
<dbReference type="EMBL" id="CAADFE010000011">
    <property type="protein sequence ID" value="VFJ67186.1"/>
    <property type="molecule type" value="Genomic_DNA"/>
</dbReference>
<evidence type="ECO:0000313" key="11">
    <source>
        <dbReference type="EMBL" id="VFJ67186.1"/>
    </source>
</evidence>
<dbReference type="NCBIfam" id="TIGR01410">
    <property type="entry name" value="tatB"/>
    <property type="match status" value="1"/>
</dbReference>
<evidence type="ECO:0000256" key="3">
    <source>
        <dbReference type="ARBA" id="ARBA00022475"/>
    </source>
</evidence>
<comment type="subcellular location">
    <subcellularLocation>
        <location evidence="9">Cell membrane</location>
        <topology evidence="9">Single-pass membrane protein</topology>
    </subcellularLocation>
    <subcellularLocation>
        <location evidence="1">Membrane</location>
        <topology evidence="1">Single-pass membrane protein</topology>
    </subcellularLocation>
</comment>
<evidence type="ECO:0000256" key="2">
    <source>
        <dbReference type="ARBA" id="ARBA00022448"/>
    </source>
</evidence>
<organism evidence="11">
    <name type="scientific">Candidatus Kentrum sp. FW</name>
    <dbReference type="NCBI Taxonomy" id="2126338"/>
    <lineage>
        <taxon>Bacteria</taxon>
        <taxon>Pseudomonadati</taxon>
        <taxon>Pseudomonadota</taxon>
        <taxon>Gammaproteobacteria</taxon>
        <taxon>Candidatus Kentrum</taxon>
    </lineage>
</organism>
<reference evidence="11" key="1">
    <citation type="submission" date="2019-02" db="EMBL/GenBank/DDBJ databases">
        <authorList>
            <person name="Gruber-Vodicka R. H."/>
            <person name="Seah K. B. B."/>
        </authorList>
    </citation>
    <scope>NUCLEOTIDE SEQUENCE</scope>
    <source>
        <strain evidence="11">BECK_BZ131</strain>
    </source>
</reference>
<name>A0A450TIQ3_9GAMM</name>
<keyword evidence="7 9" id="KW-0811">Translocation</keyword>
<evidence type="ECO:0000256" key="9">
    <source>
        <dbReference type="HAMAP-Rule" id="MF_00237"/>
    </source>
</evidence>
<comment type="function">
    <text evidence="9">Part of the twin-arginine translocation (Tat) system that transports large folded proteins containing a characteristic twin-arginine motif in their signal peptide across membranes. Together with TatC, TatB is part of a receptor directly interacting with Tat signal peptides. TatB may form an oligomeric binding site that transiently accommodates folded Tat precursor proteins before their translocation.</text>
</comment>
<feature type="compositionally biased region" description="Polar residues" evidence="10">
    <location>
        <begin position="101"/>
        <end position="130"/>
    </location>
</feature>
<keyword evidence="5 9" id="KW-0653">Protein transport</keyword>
<evidence type="ECO:0000256" key="1">
    <source>
        <dbReference type="ARBA" id="ARBA00004167"/>
    </source>
</evidence>
<dbReference type="GO" id="GO:0043953">
    <property type="term" value="P:protein transport by the Tat complex"/>
    <property type="evidence" value="ECO:0007669"/>
    <property type="project" value="UniProtKB-UniRule"/>
</dbReference>
<keyword evidence="8 9" id="KW-0472">Membrane</keyword>
<dbReference type="AlphaFoldDB" id="A0A450TIQ3"/>
<dbReference type="PANTHER" id="PTHR33162">
    <property type="entry name" value="SEC-INDEPENDENT PROTEIN TRANSLOCASE PROTEIN TATA, CHLOROPLASTIC"/>
    <property type="match status" value="1"/>
</dbReference>
<keyword evidence="4 9" id="KW-0812">Transmembrane</keyword>
<evidence type="ECO:0000256" key="10">
    <source>
        <dbReference type="SAM" id="MobiDB-lite"/>
    </source>
</evidence>
<evidence type="ECO:0000256" key="8">
    <source>
        <dbReference type="ARBA" id="ARBA00023136"/>
    </source>
</evidence>